<feature type="region of interest" description="Disordered" evidence="3">
    <location>
        <begin position="1"/>
        <end position="82"/>
    </location>
</feature>
<evidence type="ECO:0000259" key="4">
    <source>
        <dbReference type="PROSITE" id="PS50158"/>
    </source>
</evidence>
<dbReference type="Pfam" id="PF00098">
    <property type="entry name" value="zf-CCHC"/>
    <property type="match status" value="3"/>
</dbReference>
<feature type="domain" description="CCHC-type" evidence="4">
    <location>
        <begin position="423"/>
        <end position="438"/>
    </location>
</feature>
<feature type="compositionally biased region" description="Polar residues" evidence="3">
    <location>
        <begin position="499"/>
        <end position="514"/>
    </location>
</feature>
<dbReference type="SUPFAM" id="SSF57756">
    <property type="entry name" value="Retrovirus zinc finger-like domains"/>
    <property type="match status" value="1"/>
</dbReference>
<feature type="region of interest" description="Disordered" evidence="3">
    <location>
        <begin position="104"/>
        <end position="135"/>
    </location>
</feature>
<feature type="region of interest" description="Disordered" evidence="3">
    <location>
        <begin position="317"/>
        <end position="392"/>
    </location>
</feature>
<feature type="compositionally biased region" description="Polar residues" evidence="3">
    <location>
        <begin position="1"/>
        <end position="10"/>
    </location>
</feature>
<accession>A0ABZ1D3C1</accession>
<feature type="domain" description="CCHC-type" evidence="4">
    <location>
        <begin position="449"/>
        <end position="462"/>
    </location>
</feature>
<dbReference type="SMART" id="SM00343">
    <property type="entry name" value="ZnF_C2HC"/>
    <property type="match status" value="3"/>
</dbReference>
<dbReference type="Gene3D" id="4.10.60.10">
    <property type="entry name" value="Zinc finger, CCHC-type"/>
    <property type="match status" value="2"/>
</dbReference>
<feature type="compositionally biased region" description="Basic and acidic residues" evidence="3">
    <location>
        <begin position="354"/>
        <end position="363"/>
    </location>
</feature>
<proteinExistence type="predicted"/>
<dbReference type="PANTHER" id="PTHR46565">
    <property type="entry name" value="COLD SHOCK DOMAIN PROTEIN 2"/>
    <property type="match status" value="1"/>
</dbReference>
<dbReference type="EMBL" id="CP141887">
    <property type="protein sequence ID" value="WRT68531.1"/>
    <property type="molecule type" value="Genomic_DNA"/>
</dbReference>
<keyword evidence="6" id="KW-1185">Reference proteome</keyword>
<feature type="compositionally biased region" description="Basic and acidic residues" evidence="3">
    <location>
        <begin position="428"/>
        <end position="441"/>
    </location>
</feature>
<feature type="compositionally biased region" description="Basic and acidic residues" evidence="3">
    <location>
        <begin position="486"/>
        <end position="498"/>
    </location>
</feature>
<protein>
    <recommendedName>
        <fullName evidence="4">CCHC-type domain-containing protein</fullName>
    </recommendedName>
</protein>
<evidence type="ECO:0000313" key="6">
    <source>
        <dbReference type="Proteomes" id="UP001329825"/>
    </source>
</evidence>
<feature type="compositionally biased region" description="Basic and acidic residues" evidence="3">
    <location>
        <begin position="23"/>
        <end position="37"/>
    </location>
</feature>
<feature type="region of interest" description="Disordered" evidence="3">
    <location>
        <begin position="190"/>
        <end position="285"/>
    </location>
</feature>
<dbReference type="PROSITE" id="PS50158">
    <property type="entry name" value="ZF_CCHC"/>
    <property type="match status" value="3"/>
</dbReference>
<feature type="region of interest" description="Disordered" evidence="3">
    <location>
        <begin position="148"/>
        <end position="171"/>
    </location>
</feature>
<keyword evidence="1" id="KW-0507">mRNA processing</keyword>
<dbReference type="RefSeq" id="XP_062793271.1">
    <property type="nucleotide sequence ID" value="XM_062937220.1"/>
</dbReference>
<feature type="region of interest" description="Disordered" evidence="3">
    <location>
        <begin position="407"/>
        <end position="444"/>
    </location>
</feature>
<dbReference type="InterPro" id="IPR001878">
    <property type="entry name" value="Znf_CCHC"/>
</dbReference>
<gene>
    <name evidence="5" type="ORF">IL334_005508</name>
</gene>
<organism evidence="5 6">
    <name type="scientific">Kwoniella shivajii</name>
    <dbReference type="NCBI Taxonomy" id="564305"/>
    <lineage>
        <taxon>Eukaryota</taxon>
        <taxon>Fungi</taxon>
        <taxon>Dikarya</taxon>
        <taxon>Basidiomycota</taxon>
        <taxon>Agaricomycotina</taxon>
        <taxon>Tremellomycetes</taxon>
        <taxon>Tremellales</taxon>
        <taxon>Cryptococcaceae</taxon>
        <taxon>Kwoniella</taxon>
    </lineage>
</organism>
<keyword evidence="2" id="KW-0479">Metal-binding</keyword>
<keyword evidence="2" id="KW-0862">Zinc</keyword>
<name>A0ABZ1D3C1_9TREE</name>
<feature type="compositionally biased region" description="Polar residues" evidence="3">
    <location>
        <begin position="378"/>
        <end position="392"/>
    </location>
</feature>
<feature type="compositionally biased region" description="Basic and acidic residues" evidence="3">
    <location>
        <begin position="65"/>
        <end position="75"/>
    </location>
</feature>
<feature type="domain" description="CCHC-type" evidence="4">
    <location>
        <begin position="395"/>
        <end position="411"/>
    </location>
</feature>
<evidence type="ECO:0000256" key="1">
    <source>
        <dbReference type="ARBA" id="ARBA00022664"/>
    </source>
</evidence>
<dbReference type="GeneID" id="87957639"/>
<feature type="region of interest" description="Disordered" evidence="3">
    <location>
        <begin position="460"/>
        <end position="593"/>
    </location>
</feature>
<dbReference type="InterPro" id="IPR036875">
    <property type="entry name" value="Znf_CCHC_sf"/>
</dbReference>
<evidence type="ECO:0000313" key="5">
    <source>
        <dbReference type="EMBL" id="WRT68531.1"/>
    </source>
</evidence>
<keyword evidence="2" id="KW-0863">Zinc-finger</keyword>
<reference evidence="5 6" key="1">
    <citation type="submission" date="2024-01" db="EMBL/GenBank/DDBJ databases">
        <title>Comparative genomics of Cryptococcus and Kwoniella reveals pathogenesis evolution and contrasting modes of karyotype evolution via chromosome fusion or intercentromeric recombination.</title>
        <authorList>
            <person name="Coelho M.A."/>
            <person name="David-Palma M."/>
            <person name="Shea T."/>
            <person name="Bowers K."/>
            <person name="McGinley-Smith S."/>
            <person name="Mohammad A.W."/>
            <person name="Gnirke A."/>
            <person name="Yurkov A.M."/>
            <person name="Nowrousian M."/>
            <person name="Sun S."/>
            <person name="Cuomo C.A."/>
            <person name="Heitman J."/>
        </authorList>
    </citation>
    <scope>NUCLEOTIDE SEQUENCE [LARGE SCALE GENOMIC DNA]</scope>
    <source>
        <strain evidence="5">CBS 11374</strain>
    </source>
</reference>
<dbReference type="PANTHER" id="PTHR46565:SF20">
    <property type="entry name" value="COLD SHOCK DOMAIN-CONTAINING PROTEIN 4"/>
    <property type="match status" value="1"/>
</dbReference>
<evidence type="ECO:0000256" key="2">
    <source>
        <dbReference type="PROSITE-ProRule" id="PRU00047"/>
    </source>
</evidence>
<sequence length="593" mass="64655">MTEYSRNSHGQIDRGDYQPPSRIKRDDSYGRDPRSEYKAGGYPDDSSLRGEHQSRAQGEVPQHSSHTDEEHHSLDEVDPESEEELLLKIARLELAAKRAAKERSARALSVGMGRPPRASPATEIEPTNGRENDNHKFYQGQRLSSNVFSPGYGFRAPAPGSDALPPPEELVGPSGAFHRVYPAPSPICAPINADDGWVEPESPHIGLSVNRHQPHQSRPISPPPSSPDEIRDPPPHLAKRGNHDHKPSSDPYVPWQGGVEYASPPAEEEPGVSPPSAGPYVGFSGGVRYQDEALNQPNKPMPIDELLQCFDRFKGRASRDESAFSVRGNLDRPGRQQDPGWSDRSPPQGTRQGWGERSHRPADDLFAPTSADDGWGSPSDNGNRNTSSWNSAPTKCYNCGEEGHMARECTEERRSGGGGGGNCYNCDKPGHQSRDCPDPRKPGTFRGECNKCGERGHMAHECTGTSQSQGFERSKDYGNNYNSHNRNNDNWDEGKDTNKSGPQTDGWSGNTPSTRPAPAIHPSRMGLVDARSAKRQFSSEAPQGFESAPCDGRPRDNGWNGKQEIAPPPPSSARHAIPAQEISACDAGDSGGW</sequence>
<dbReference type="Proteomes" id="UP001329825">
    <property type="component" value="Chromosome 7"/>
</dbReference>
<evidence type="ECO:0000256" key="3">
    <source>
        <dbReference type="SAM" id="MobiDB-lite"/>
    </source>
</evidence>